<organism evidence="14 15">
    <name type="scientific">Bradyrhizobium rifense</name>
    <dbReference type="NCBI Taxonomy" id="515499"/>
    <lineage>
        <taxon>Bacteria</taxon>
        <taxon>Pseudomonadati</taxon>
        <taxon>Pseudomonadota</taxon>
        <taxon>Alphaproteobacteria</taxon>
        <taxon>Hyphomicrobiales</taxon>
        <taxon>Nitrobacteraceae</taxon>
        <taxon>Bradyrhizobium</taxon>
    </lineage>
</organism>
<name>A0A5D3K1L9_9BRAD</name>
<evidence type="ECO:0000256" key="11">
    <source>
        <dbReference type="ARBA" id="ARBA00023303"/>
    </source>
</evidence>
<comment type="caution">
    <text evidence="14">The sequence shown here is derived from an EMBL/GenBank/DDBJ whole genome shotgun (WGS) entry which is preliminary data.</text>
</comment>
<keyword evidence="10 13" id="KW-0472">Membrane</keyword>
<evidence type="ECO:0000256" key="6">
    <source>
        <dbReference type="ARBA" id="ARBA00022826"/>
    </source>
</evidence>
<comment type="similarity">
    <text evidence="2">Belongs to the TMEM175 family.</text>
</comment>
<keyword evidence="11" id="KW-0407">Ion channel</keyword>
<keyword evidence="8 13" id="KW-1133">Transmembrane helix</keyword>
<evidence type="ECO:0000256" key="12">
    <source>
        <dbReference type="ARBA" id="ARBA00034430"/>
    </source>
</evidence>
<dbReference type="AlphaFoldDB" id="A0A5D3K1L9"/>
<dbReference type="OrthoDB" id="7626281at2"/>
<feature type="transmembrane region" description="Helical" evidence="13">
    <location>
        <begin position="52"/>
        <end position="71"/>
    </location>
</feature>
<dbReference type="GO" id="GO:0016020">
    <property type="term" value="C:membrane"/>
    <property type="evidence" value="ECO:0007669"/>
    <property type="project" value="UniProtKB-SubCell"/>
</dbReference>
<evidence type="ECO:0000256" key="9">
    <source>
        <dbReference type="ARBA" id="ARBA00023065"/>
    </source>
</evidence>
<dbReference type="GO" id="GO:0005267">
    <property type="term" value="F:potassium channel activity"/>
    <property type="evidence" value="ECO:0007669"/>
    <property type="project" value="UniProtKB-KW"/>
</dbReference>
<feature type="transmembrane region" description="Helical" evidence="13">
    <location>
        <begin position="115"/>
        <end position="138"/>
    </location>
</feature>
<accession>A0A5D3K1L9</accession>
<comment type="subcellular location">
    <subcellularLocation>
        <location evidence="1">Membrane</location>
        <topology evidence="1">Multi-pass membrane protein</topology>
    </subcellularLocation>
</comment>
<keyword evidence="15" id="KW-1185">Reference proteome</keyword>
<sequence>MADPTPDLFEMRRLESLSNTIFGVAMTLLANDLPKAGEFKAMPTWSDLAQLYSGRVTGLILSFIIAGVFWISHHRRLARQPEAGRHIVLLNLMFLLSIVLLPVTNGLYGNYGSSSAVAVLFGLHLTVIAGLNATLWWLVMSGFRYQLIAALFPLAVFLPGTAVAAVAPQYATYFWFLAFGGLLIRRRMDAATDGRT</sequence>
<evidence type="ECO:0000313" key="15">
    <source>
        <dbReference type="Proteomes" id="UP000324758"/>
    </source>
</evidence>
<dbReference type="InterPro" id="IPR010617">
    <property type="entry name" value="TMEM175-like"/>
</dbReference>
<dbReference type="GO" id="GO:0015252">
    <property type="term" value="F:proton channel activity"/>
    <property type="evidence" value="ECO:0007669"/>
    <property type="project" value="InterPro"/>
</dbReference>
<reference evidence="14 15" key="1">
    <citation type="submission" date="2019-08" db="EMBL/GenBank/DDBJ databases">
        <title>Bradyrhizobium hipponensis sp. nov., a rhizobium isolated from a Lupinus angustifolius root nodule in Tunisia.</title>
        <authorList>
            <person name="Off K."/>
            <person name="Rejili M."/>
            <person name="Mars M."/>
            <person name="Brachmann A."/>
            <person name="Marin M."/>
        </authorList>
    </citation>
    <scope>NUCLEOTIDE SEQUENCE [LARGE SCALE GENOMIC DNA]</scope>
    <source>
        <strain evidence="14 15">CTAW71</strain>
    </source>
</reference>
<dbReference type="RefSeq" id="WP_148777124.1">
    <property type="nucleotide sequence ID" value="NZ_VSSS01000062.1"/>
</dbReference>
<evidence type="ECO:0000256" key="10">
    <source>
        <dbReference type="ARBA" id="ARBA00023136"/>
    </source>
</evidence>
<dbReference type="Pfam" id="PF06736">
    <property type="entry name" value="TMEM175"/>
    <property type="match status" value="1"/>
</dbReference>
<keyword evidence="6" id="KW-0631">Potassium channel</keyword>
<keyword evidence="7" id="KW-0630">Potassium</keyword>
<feature type="transmembrane region" description="Helical" evidence="13">
    <location>
        <begin position="170"/>
        <end position="188"/>
    </location>
</feature>
<gene>
    <name evidence="14" type="ORF">FXB40_36525</name>
</gene>
<protein>
    <submittedName>
        <fullName evidence="14">DUF1211 domain-containing protein</fullName>
    </submittedName>
</protein>
<feature type="transmembrane region" description="Helical" evidence="13">
    <location>
        <begin position="145"/>
        <end position="164"/>
    </location>
</feature>
<evidence type="ECO:0000256" key="13">
    <source>
        <dbReference type="SAM" id="Phobius"/>
    </source>
</evidence>
<evidence type="ECO:0000256" key="4">
    <source>
        <dbReference type="ARBA" id="ARBA00022538"/>
    </source>
</evidence>
<feature type="transmembrane region" description="Helical" evidence="13">
    <location>
        <begin position="83"/>
        <end position="103"/>
    </location>
</feature>
<evidence type="ECO:0000256" key="5">
    <source>
        <dbReference type="ARBA" id="ARBA00022692"/>
    </source>
</evidence>
<dbReference type="EMBL" id="VSSS01000062">
    <property type="protein sequence ID" value="TYL89107.1"/>
    <property type="molecule type" value="Genomic_DNA"/>
</dbReference>
<keyword evidence="5 13" id="KW-0812">Transmembrane</keyword>
<evidence type="ECO:0000256" key="7">
    <source>
        <dbReference type="ARBA" id="ARBA00022958"/>
    </source>
</evidence>
<comment type="catalytic activity">
    <reaction evidence="12">
        <text>K(+)(in) = K(+)(out)</text>
        <dbReference type="Rhea" id="RHEA:29463"/>
        <dbReference type="ChEBI" id="CHEBI:29103"/>
    </reaction>
</comment>
<evidence type="ECO:0000256" key="3">
    <source>
        <dbReference type="ARBA" id="ARBA00022448"/>
    </source>
</evidence>
<evidence type="ECO:0000256" key="1">
    <source>
        <dbReference type="ARBA" id="ARBA00004141"/>
    </source>
</evidence>
<evidence type="ECO:0000256" key="8">
    <source>
        <dbReference type="ARBA" id="ARBA00022989"/>
    </source>
</evidence>
<evidence type="ECO:0000313" key="14">
    <source>
        <dbReference type="EMBL" id="TYL89107.1"/>
    </source>
</evidence>
<keyword evidence="4" id="KW-0633">Potassium transport</keyword>
<proteinExistence type="inferred from homology"/>
<keyword evidence="3" id="KW-0813">Transport</keyword>
<keyword evidence="9" id="KW-0406">Ion transport</keyword>
<evidence type="ECO:0000256" key="2">
    <source>
        <dbReference type="ARBA" id="ARBA00006920"/>
    </source>
</evidence>
<dbReference type="Proteomes" id="UP000324758">
    <property type="component" value="Unassembled WGS sequence"/>
</dbReference>